<accession>A0A6A4H9F9</accession>
<dbReference type="GO" id="GO:0008270">
    <property type="term" value="F:zinc ion binding"/>
    <property type="evidence" value="ECO:0007669"/>
    <property type="project" value="UniProtKB-KW"/>
</dbReference>
<dbReference type="AlphaFoldDB" id="A0A6A4H9F9"/>
<reference evidence="4" key="1">
    <citation type="journal article" date="2019" name="Environ. Microbiol.">
        <title>Fungal ecological strategies reflected in gene transcription - a case study of two litter decomposers.</title>
        <authorList>
            <person name="Barbi F."/>
            <person name="Kohler A."/>
            <person name="Barry K."/>
            <person name="Baskaran P."/>
            <person name="Daum C."/>
            <person name="Fauchery L."/>
            <person name="Ihrmark K."/>
            <person name="Kuo A."/>
            <person name="LaButti K."/>
            <person name="Lipzen A."/>
            <person name="Morin E."/>
            <person name="Grigoriev I.V."/>
            <person name="Henrissat B."/>
            <person name="Lindahl B."/>
            <person name="Martin F."/>
        </authorList>
    </citation>
    <scope>NUCLEOTIDE SEQUENCE</scope>
    <source>
        <strain evidence="4">JB14</strain>
    </source>
</reference>
<evidence type="ECO:0000256" key="2">
    <source>
        <dbReference type="SAM" id="MobiDB-lite"/>
    </source>
</evidence>
<dbReference type="Gene3D" id="3.30.160.60">
    <property type="entry name" value="Classic Zinc Finger"/>
    <property type="match status" value="1"/>
</dbReference>
<feature type="compositionally biased region" description="Basic residues" evidence="2">
    <location>
        <begin position="1"/>
        <end position="13"/>
    </location>
</feature>
<keyword evidence="1" id="KW-0862">Zinc</keyword>
<organism evidence="4 5">
    <name type="scientific">Gymnopus androsaceus JB14</name>
    <dbReference type="NCBI Taxonomy" id="1447944"/>
    <lineage>
        <taxon>Eukaryota</taxon>
        <taxon>Fungi</taxon>
        <taxon>Dikarya</taxon>
        <taxon>Basidiomycota</taxon>
        <taxon>Agaricomycotina</taxon>
        <taxon>Agaricomycetes</taxon>
        <taxon>Agaricomycetidae</taxon>
        <taxon>Agaricales</taxon>
        <taxon>Marasmiineae</taxon>
        <taxon>Omphalotaceae</taxon>
        <taxon>Gymnopus</taxon>
    </lineage>
</organism>
<keyword evidence="5" id="KW-1185">Reference proteome</keyword>
<evidence type="ECO:0000259" key="3">
    <source>
        <dbReference type="PROSITE" id="PS50157"/>
    </source>
</evidence>
<dbReference type="PROSITE" id="PS00028">
    <property type="entry name" value="ZINC_FINGER_C2H2_1"/>
    <property type="match status" value="1"/>
</dbReference>
<keyword evidence="1" id="KW-0479">Metal-binding</keyword>
<sequence length="155" mass="17259">MRFPAKKTARKSQAKAPKAKQTAFKCPNCPAVIGSSGDLNRHIKTHDPTQTRHHCPHVGCPYRTVQKTNLTTHLRAKQAALQHQTAKSALLPMIPMLAQSFCALSLLPLDINMVAISNLYIYARTGRLTIRSQSTRTTTLISSLYINVRRLCLLI</sequence>
<dbReference type="PROSITE" id="PS50157">
    <property type="entry name" value="ZINC_FINGER_C2H2_2"/>
    <property type="match status" value="1"/>
</dbReference>
<name>A0A6A4H9F9_9AGAR</name>
<dbReference type="OrthoDB" id="654211at2759"/>
<dbReference type="Pfam" id="PF00096">
    <property type="entry name" value="zf-C2H2"/>
    <property type="match status" value="1"/>
</dbReference>
<dbReference type="Proteomes" id="UP000799118">
    <property type="component" value="Unassembled WGS sequence"/>
</dbReference>
<dbReference type="SMART" id="SM00355">
    <property type="entry name" value="ZnF_C2H2"/>
    <property type="match status" value="2"/>
</dbReference>
<dbReference type="InterPro" id="IPR013087">
    <property type="entry name" value="Znf_C2H2_type"/>
</dbReference>
<protein>
    <recommendedName>
        <fullName evidence="3">C2H2-type domain-containing protein</fullName>
    </recommendedName>
</protein>
<dbReference type="EMBL" id="ML769545">
    <property type="protein sequence ID" value="KAE9394691.1"/>
    <property type="molecule type" value="Genomic_DNA"/>
</dbReference>
<feature type="region of interest" description="Disordered" evidence="2">
    <location>
        <begin position="1"/>
        <end position="20"/>
    </location>
</feature>
<evidence type="ECO:0000313" key="4">
    <source>
        <dbReference type="EMBL" id="KAE9394691.1"/>
    </source>
</evidence>
<proteinExistence type="predicted"/>
<feature type="domain" description="C2H2-type" evidence="3">
    <location>
        <begin position="24"/>
        <end position="51"/>
    </location>
</feature>
<evidence type="ECO:0000313" key="5">
    <source>
        <dbReference type="Proteomes" id="UP000799118"/>
    </source>
</evidence>
<keyword evidence="1" id="KW-0863">Zinc-finger</keyword>
<evidence type="ECO:0000256" key="1">
    <source>
        <dbReference type="PROSITE-ProRule" id="PRU00042"/>
    </source>
</evidence>
<gene>
    <name evidence="4" type="ORF">BT96DRAFT_923370</name>
</gene>